<evidence type="ECO:0000256" key="9">
    <source>
        <dbReference type="ARBA" id="ARBA00037955"/>
    </source>
</evidence>
<dbReference type="Pfam" id="PF01370">
    <property type="entry name" value="Epimerase"/>
    <property type="match status" value="1"/>
</dbReference>
<reference evidence="13" key="1">
    <citation type="submission" date="2020-05" db="EMBL/GenBank/DDBJ databases">
        <title>Mycena genomes resolve the evolution of fungal bioluminescence.</title>
        <authorList>
            <person name="Tsai I.J."/>
        </authorList>
    </citation>
    <scope>NUCLEOTIDE SEQUENCE</scope>
    <source>
        <strain evidence="13">110903Hualien_Pintung</strain>
    </source>
</reference>
<comment type="catalytic activity">
    <reaction evidence="1">
        <text>UDP-alpha-D-glucose = UDP-alpha-D-galactose</text>
        <dbReference type="Rhea" id="RHEA:22168"/>
        <dbReference type="ChEBI" id="CHEBI:58885"/>
        <dbReference type="ChEBI" id="CHEBI:66914"/>
        <dbReference type="EC" id="5.1.3.2"/>
    </reaction>
</comment>
<comment type="pathway">
    <text evidence="4">Carbohydrate metabolism; hexose metabolism.</text>
</comment>
<dbReference type="GO" id="GO:0006012">
    <property type="term" value="P:galactose metabolic process"/>
    <property type="evidence" value="ECO:0007669"/>
    <property type="project" value="UniProtKB-KW"/>
</dbReference>
<dbReference type="InterPro" id="IPR001509">
    <property type="entry name" value="Epimerase_deHydtase"/>
</dbReference>
<dbReference type="Proteomes" id="UP000613580">
    <property type="component" value="Unassembled WGS sequence"/>
</dbReference>
<keyword evidence="14" id="KW-1185">Reference proteome</keyword>
<keyword evidence="5" id="KW-0520">NAD</keyword>
<dbReference type="Gene3D" id="3.40.50.720">
    <property type="entry name" value="NAD(P)-binding Rossmann-like Domain"/>
    <property type="match status" value="1"/>
</dbReference>
<dbReference type="InterPro" id="IPR021861">
    <property type="entry name" value="THO_THOC1"/>
</dbReference>
<comment type="function">
    <text evidence="8">Mutarotase converts alpha-aldose to the beta-anomer. It is active on D-glucose, L-arabinose, D-xylose, D-galactose, maltose and lactose.</text>
</comment>
<dbReference type="OrthoDB" id="9402762at2759"/>
<evidence type="ECO:0000256" key="3">
    <source>
        <dbReference type="ARBA" id="ARBA00004947"/>
    </source>
</evidence>
<evidence type="ECO:0000256" key="11">
    <source>
        <dbReference type="SAM" id="MobiDB-lite"/>
    </source>
</evidence>
<name>A0A8H6W819_MYCCL</name>
<dbReference type="Pfam" id="PF11957">
    <property type="entry name" value="efThoc1"/>
    <property type="match status" value="1"/>
</dbReference>
<dbReference type="CDD" id="cd05247">
    <property type="entry name" value="UDP_G4E_1_SDR_e"/>
    <property type="match status" value="1"/>
</dbReference>
<keyword evidence="7" id="KW-0413">Isomerase</keyword>
<feature type="region of interest" description="Disordered" evidence="11">
    <location>
        <begin position="281"/>
        <end position="306"/>
    </location>
</feature>
<organism evidence="13 14">
    <name type="scientific">Mycena chlorophos</name>
    <name type="common">Agaric fungus</name>
    <name type="synonym">Agaricus chlorophos</name>
    <dbReference type="NCBI Taxonomy" id="658473"/>
    <lineage>
        <taxon>Eukaryota</taxon>
        <taxon>Fungi</taxon>
        <taxon>Dikarya</taxon>
        <taxon>Basidiomycota</taxon>
        <taxon>Agaricomycotina</taxon>
        <taxon>Agaricomycetes</taxon>
        <taxon>Agaricomycetidae</taxon>
        <taxon>Agaricales</taxon>
        <taxon>Marasmiineae</taxon>
        <taxon>Mycenaceae</taxon>
        <taxon>Mycena</taxon>
    </lineage>
</organism>
<evidence type="ECO:0000256" key="5">
    <source>
        <dbReference type="ARBA" id="ARBA00023027"/>
    </source>
</evidence>
<evidence type="ECO:0000256" key="4">
    <source>
        <dbReference type="ARBA" id="ARBA00005028"/>
    </source>
</evidence>
<dbReference type="GO" id="GO:0005829">
    <property type="term" value="C:cytosol"/>
    <property type="evidence" value="ECO:0007669"/>
    <property type="project" value="TreeGrafter"/>
</dbReference>
<dbReference type="NCBIfam" id="TIGR01179">
    <property type="entry name" value="galE"/>
    <property type="match status" value="1"/>
</dbReference>
<dbReference type="AlphaFoldDB" id="A0A8H6W819"/>
<dbReference type="PANTHER" id="PTHR43725:SF47">
    <property type="entry name" value="UDP-GLUCOSE 4-EPIMERASE"/>
    <property type="match status" value="1"/>
</dbReference>
<keyword evidence="6" id="KW-0299">Galactose metabolism</keyword>
<proteinExistence type="inferred from homology"/>
<comment type="cofactor">
    <cofactor evidence="2">
        <name>NAD(+)</name>
        <dbReference type="ChEBI" id="CHEBI:57540"/>
    </cofactor>
</comment>
<protein>
    <submittedName>
        <fullName evidence="13">UDP-glucose 4-epimerase</fullName>
    </submittedName>
</protein>
<feature type="domain" description="NAD-dependent epimerase/dehydratase" evidence="12">
    <location>
        <begin position="624"/>
        <end position="894"/>
    </location>
</feature>
<keyword evidence="6" id="KW-0119">Carbohydrate metabolism</keyword>
<evidence type="ECO:0000256" key="7">
    <source>
        <dbReference type="ARBA" id="ARBA00023235"/>
    </source>
</evidence>
<comment type="pathway">
    <text evidence="3">Carbohydrate metabolism; galactose metabolism.</text>
</comment>
<evidence type="ECO:0000259" key="12">
    <source>
        <dbReference type="Pfam" id="PF01370"/>
    </source>
</evidence>
<evidence type="ECO:0000256" key="6">
    <source>
        <dbReference type="ARBA" id="ARBA00023144"/>
    </source>
</evidence>
<dbReference type="GO" id="GO:0003978">
    <property type="term" value="F:UDP-glucose 4-epimerase activity"/>
    <property type="evidence" value="ECO:0007669"/>
    <property type="project" value="UniProtKB-EC"/>
</dbReference>
<dbReference type="SUPFAM" id="SSF51735">
    <property type="entry name" value="NAD(P)-binding Rossmann-fold domains"/>
    <property type="match status" value="1"/>
</dbReference>
<feature type="compositionally biased region" description="Basic and acidic residues" evidence="11">
    <location>
        <begin position="211"/>
        <end position="223"/>
    </location>
</feature>
<dbReference type="InterPro" id="IPR005886">
    <property type="entry name" value="UDP_G4E"/>
</dbReference>
<dbReference type="PANTHER" id="PTHR43725">
    <property type="entry name" value="UDP-GLUCOSE 4-EPIMERASE"/>
    <property type="match status" value="1"/>
</dbReference>
<evidence type="ECO:0000313" key="13">
    <source>
        <dbReference type="EMBL" id="KAF7302694.1"/>
    </source>
</evidence>
<evidence type="ECO:0000256" key="10">
    <source>
        <dbReference type="ARBA" id="ARBA00038238"/>
    </source>
</evidence>
<feature type="region of interest" description="Disordered" evidence="11">
    <location>
        <begin position="211"/>
        <end position="230"/>
    </location>
</feature>
<evidence type="ECO:0000313" key="14">
    <source>
        <dbReference type="Proteomes" id="UP000613580"/>
    </source>
</evidence>
<evidence type="ECO:0000256" key="8">
    <source>
        <dbReference type="ARBA" id="ARBA00037676"/>
    </source>
</evidence>
<feature type="region of interest" description="Disordered" evidence="11">
    <location>
        <begin position="521"/>
        <end position="550"/>
    </location>
</feature>
<dbReference type="InterPro" id="IPR036291">
    <property type="entry name" value="NAD(P)-bd_dom_sf"/>
</dbReference>
<dbReference type="EMBL" id="JACAZE010000012">
    <property type="protein sequence ID" value="KAF7302694.1"/>
    <property type="molecule type" value="Genomic_DNA"/>
</dbReference>
<evidence type="ECO:0000256" key="2">
    <source>
        <dbReference type="ARBA" id="ARBA00001911"/>
    </source>
</evidence>
<accession>A0A8H6W819</accession>
<gene>
    <name evidence="13" type="ORF">HMN09_00904200</name>
</gene>
<comment type="similarity">
    <text evidence="10">In the C-terminal section; belongs to the aldose epimerase family.</text>
</comment>
<dbReference type="Gene3D" id="3.90.25.10">
    <property type="entry name" value="UDP-galactose 4-epimerase, domain 1"/>
    <property type="match status" value="1"/>
</dbReference>
<comment type="similarity">
    <text evidence="9">In the N-terminal section; belongs to the NAD(P)-dependent epimerase/dehydratase family.</text>
</comment>
<comment type="caution">
    <text evidence="13">The sequence shown here is derived from an EMBL/GenBank/DDBJ whole genome shotgun (WGS) entry which is preliminary data.</text>
</comment>
<evidence type="ECO:0000256" key="1">
    <source>
        <dbReference type="ARBA" id="ARBA00000083"/>
    </source>
</evidence>
<sequence length="989" mass="110824">MSVSTLRPYLTRLLESLPVSPSPDQLQTLVRDVLSHVPTNSVRENYRSQWENVLKEKVLHLAVSESVGEDQDAPYYQKMRDLLDVVLTFTELDACDQTFPFTVLQDLLEVQTIDSCSHIFSWIELRANRLTEGLVPQKGKALVLLRTLNDLLRRLSKTGKTTIFCGRILTLLSGVFPLGERSGVNLRGEYGPTWEVVRVSTEQDVVMEDVKKESEMEVDEPKKSPPTTPIDKKEDFYNTFWALQLPFSKPPLFAQAGTFDEFQAGVSKVMPVIKEATAKERAMMGSRAGGSVSNKRKREIEPEERNASNKNQVFFAKFLTSPELLDLEIADTNFRRQFLFQLAILLTHLQTFTKTAKGGWATARNRSLQMDFTLEPPQSEWVQETLSKVMDELKQTTPNGRAFAETVTTILEREKNWVKWKNELCTAFDREPWTAELDAKLVGLLEATEATRREMRQPPPEWEWQLGTEPLTEIWDMGYRELRDVQIPFHAGEVEDFVKELKKVDMKIEMRRRQLVAMAERMAKASTTDEASKTESDAPAPAPPPPPTDAQIIQLEESKQRIAWLGLRAARESHLQHFGKIGTGDIEMLLKEIEAEKRAGAAGTGQAADEEIPGRTVGEEKPKILVTGGSGYIGSHVIYTLQKTRRYKIISLDNGHNSHSKALDRVSALSRSELPEGASEREVETTVIENHSCDLTRRDEIRAVFEKYGKGGIWGVVHIAAYKAVGESVEIPLTYYENNVAATLYLLQVMNEFDCTRIVYSSSATVYGIPPTIPIPETTRLKADSPYGKTKVMCETIIDDLCNSDKRWSGISLRYFNPAGAHPSGQIGEHPKGRPGNLLPLLAHMAVGRVDAATLKVFGNDYPTPDGTCVRDYLHILDLASGHLLALEALSADSKVFDAASGVRYKAYNLGQGRGTSVLQIIEAMRKATGFDFKYEIIGRRAGDVPDLTADPALAEKELGFKANQDLEVMCRDLWNFQSANPDGYGKFE</sequence>